<organism evidence="8 9">
    <name type="scientific">Hydrogenophaga luteola</name>
    <dbReference type="NCBI Taxonomy" id="1591122"/>
    <lineage>
        <taxon>Bacteria</taxon>
        <taxon>Pseudomonadati</taxon>
        <taxon>Pseudomonadota</taxon>
        <taxon>Betaproteobacteria</taxon>
        <taxon>Burkholderiales</taxon>
        <taxon>Comamonadaceae</taxon>
        <taxon>Hydrogenophaga</taxon>
    </lineage>
</organism>
<feature type="transmembrane region" description="Helical" evidence="6">
    <location>
        <begin position="232"/>
        <end position="255"/>
    </location>
</feature>
<protein>
    <submittedName>
        <fullName evidence="8">DMT family transporter</fullName>
    </submittedName>
</protein>
<evidence type="ECO:0000256" key="2">
    <source>
        <dbReference type="ARBA" id="ARBA00007362"/>
    </source>
</evidence>
<dbReference type="SUPFAM" id="SSF103481">
    <property type="entry name" value="Multidrug resistance efflux transporter EmrE"/>
    <property type="match status" value="2"/>
</dbReference>
<accession>A0ABV7W7A4</accession>
<feature type="transmembrane region" description="Helical" evidence="6">
    <location>
        <begin position="75"/>
        <end position="94"/>
    </location>
</feature>
<name>A0ABV7W7A4_9BURK</name>
<feature type="transmembrane region" description="Helical" evidence="6">
    <location>
        <begin position="267"/>
        <end position="286"/>
    </location>
</feature>
<evidence type="ECO:0000256" key="5">
    <source>
        <dbReference type="ARBA" id="ARBA00023136"/>
    </source>
</evidence>
<dbReference type="Gene3D" id="1.10.3730.20">
    <property type="match status" value="1"/>
</dbReference>
<evidence type="ECO:0000256" key="1">
    <source>
        <dbReference type="ARBA" id="ARBA00004141"/>
    </source>
</evidence>
<feature type="transmembrane region" description="Helical" evidence="6">
    <location>
        <begin position="128"/>
        <end position="145"/>
    </location>
</feature>
<dbReference type="PANTHER" id="PTHR32322:SF2">
    <property type="entry name" value="EAMA DOMAIN-CONTAINING PROTEIN"/>
    <property type="match status" value="1"/>
</dbReference>
<feature type="transmembrane region" description="Helical" evidence="6">
    <location>
        <begin position="44"/>
        <end position="63"/>
    </location>
</feature>
<comment type="caution">
    <text evidence="8">The sequence shown here is derived from an EMBL/GenBank/DDBJ whole genome shotgun (WGS) entry which is preliminary data.</text>
</comment>
<evidence type="ECO:0000313" key="8">
    <source>
        <dbReference type="EMBL" id="MFC3684921.1"/>
    </source>
</evidence>
<dbReference type="InterPro" id="IPR037185">
    <property type="entry name" value="EmrE-like"/>
</dbReference>
<feature type="transmembrane region" description="Helical" evidence="6">
    <location>
        <begin position="157"/>
        <end position="174"/>
    </location>
</feature>
<proteinExistence type="inferred from homology"/>
<keyword evidence="3 6" id="KW-0812">Transmembrane</keyword>
<dbReference type="InterPro" id="IPR050638">
    <property type="entry name" value="AA-Vitamin_Transporters"/>
</dbReference>
<keyword evidence="4 6" id="KW-1133">Transmembrane helix</keyword>
<dbReference type="InterPro" id="IPR000620">
    <property type="entry name" value="EamA_dom"/>
</dbReference>
<dbReference type="RefSeq" id="WP_382175347.1">
    <property type="nucleotide sequence ID" value="NZ_JBHRXX010000007.1"/>
</dbReference>
<keyword evidence="9" id="KW-1185">Reference proteome</keyword>
<evidence type="ECO:0000256" key="4">
    <source>
        <dbReference type="ARBA" id="ARBA00022989"/>
    </source>
</evidence>
<keyword evidence="5 6" id="KW-0472">Membrane</keyword>
<feature type="transmembrane region" description="Helical" evidence="6">
    <location>
        <begin position="292"/>
        <end position="309"/>
    </location>
</feature>
<dbReference type="EMBL" id="JBHRXX010000007">
    <property type="protein sequence ID" value="MFC3684921.1"/>
    <property type="molecule type" value="Genomic_DNA"/>
</dbReference>
<evidence type="ECO:0000313" key="9">
    <source>
        <dbReference type="Proteomes" id="UP001595729"/>
    </source>
</evidence>
<feature type="domain" description="EamA" evidence="7">
    <location>
        <begin position="160"/>
        <end position="309"/>
    </location>
</feature>
<gene>
    <name evidence="8" type="ORF">ACFOPI_15055</name>
</gene>
<reference evidence="9" key="1">
    <citation type="journal article" date="2019" name="Int. J. Syst. Evol. Microbiol.">
        <title>The Global Catalogue of Microorganisms (GCM) 10K type strain sequencing project: providing services to taxonomists for standard genome sequencing and annotation.</title>
        <authorList>
            <consortium name="The Broad Institute Genomics Platform"/>
            <consortium name="The Broad Institute Genome Sequencing Center for Infectious Disease"/>
            <person name="Wu L."/>
            <person name="Ma J."/>
        </authorList>
    </citation>
    <scope>NUCLEOTIDE SEQUENCE [LARGE SCALE GENOMIC DNA]</scope>
    <source>
        <strain evidence="9">KCTC 42501</strain>
    </source>
</reference>
<feature type="transmembrane region" description="Helical" evidence="6">
    <location>
        <begin position="100"/>
        <end position="121"/>
    </location>
</feature>
<evidence type="ECO:0000256" key="3">
    <source>
        <dbReference type="ARBA" id="ARBA00022692"/>
    </source>
</evidence>
<comment type="similarity">
    <text evidence="2">Belongs to the EamA transporter family.</text>
</comment>
<evidence type="ECO:0000259" key="7">
    <source>
        <dbReference type="Pfam" id="PF00892"/>
    </source>
</evidence>
<evidence type="ECO:0000256" key="6">
    <source>
        <dbReference type="SAM" id="Phobius"/>
    </source>
</evidence>
<sequence>MSNPSQRLTPATAALLLVPPLLWAGNAVVGRLMQGSIPPITFNFLRWVLAFLMLLPLAAWVLAPRSPVWAHSRRFAVLGLTSVALYNALQYMALKTSTPINVTLVAASMPVWMILLGRLLYGVLVTRRAALGATLSLAGVVVVLVRGDWRQLSTLQLVPGDAWMLAASITWAWYSWMLARPTPGSEPAEVRRDWAAFLLAQVAFGLTWSAAMTAGEWLMLPALPEGEHHLRWGWPLALSLLYVAIGPSLLAYRAWGAGVSRAGPTTAGFFSNLTPLFAALMSATMLGEPPHLYHLTGFVLIVGGIVVSSRR</sequence>
<feature type="domain" description="EamA" evidence="7">
    <location>
        <begin position="14"/>
        <end position="144"/>
    </location>
</feature>
<dbReference type="Pfam" id="PF00892">
    <property type="entry name" value="EamA"/>
    <property type="match status" value="2"/>
</dbReference>
<comment type="subcellular location">
    <subcellularLocation>
        <location evidence="1">Membrane</location>
        <topology evidence="1">Multi-pass membrane protein</topology>
    </subcellularLocation>
</comment>
<feature type="transmembrane region" description="Helical" evidence="6">
    <location>
        <begin position="194"/>
        <end position="212"/>
    </location>
</feature>
<dbReference type="PANTHER" id="PTHR32322">
    <property type="entry name" value="INNER MEMBRANE TRANSPORTER"/>
    <property type="match status" value="1"/>
</dbReference>
<dbReference type="Proteomes" id="UP001595729">
    <property type="component" value="Unassembled WGS sequence"/>
</dbReference>